<keyword evidence="2" id="KW-0233">DNA recombination</keyword>
<dbReference type="Pfam" id="PF00239">
    <property type="entry name" value="Resolvase"/>
    <property type="match status" value="1"/>
</dbReference>
<dbReference type="Proteomes" id="UP000274593">
    <property type="component" value="Chromosome"/>
</dbReference>
<organism evidence="4 5">
    <name type="scientific">Tenacibaculum singaporense</name>
    <dbReference type="NCBI Taxonomy" id="2358479"/>
    <lineage>
        <taxon>Bacteria</taxon>
        <taxon>Pseudomonadati</taxon>
        <taxon>Bacteroidota</taxon>
        <taxon>Flavobacteriia</taxon>
        <taxon>Flavobacteriales</taxon>
        <taxon>Flavobacteriaceae</taxon>
        <taxon>Tenacibaculum</taxon>
    </lineage>
</organism>
<dbReference type="InterPro" id="IPR036162">
    <property type="entry name" value="Resolvase-like_N_sf"/>
</dbReference>
<dbReference type="EMBL" id="CP032548">
    <property type="protein sequence ID" value="AZJ36951.1"/>
    <property type="molecule type" value="Genomic_DNA"/>
</dbReference>
<feature type="domain" description="Resolvase/invertase-type recombinase catalytic" evidence="3">
    <location>
        <begin position="4"/>
        <end position="140"/>
    </location>
</feature>
<name>A0A3Q8RS56_9FLAO</name>
<dbReference type="InterPro" id="IPR050639">
    <property type="entry name" value="SSR_resolvase"/>
</dbReference>
<evidence type="ECO:0000313" key="5">
    <source>
        <dbReference type="Proteomes" id="UP000274593"/>
    </source>
</evidence>
<reference evidence="4 5" key="1">
    <citation type="submission" date="2018-09" db="EMBL/GenBank/DDBJ databases">
        <title>Insights into the microbiota of Asian seabass (Lates calcarifer) with tenacibaculosis symptoms and description of sp. nov. Tenacibaculum singaporense.</title>
        <authorList>
            <person name="Miyake S."/>
            <person name="Soh M."/>
            <person name="Azman M.N."/>
            <person name="Ngoh S.Y."/>
            <person name="Orban L."/>
        </authorList>
    </citation>
    <scope>NUCLEOTIDE SEQUENCE [LARGE SCALE GENOMIC DNA]</scope>
    <source>
        <strain evidence="4 5">DSM 106434</strain>
    </source>
</reference>
<dbReference type="AlphaFoldDB" id="A0A3Q8RS56"/>
<dbReference type="CDD" id="cd00338">
    <property type="entry name" value="Ser_Recombinase"/>
    <property type="match status" value="1"/>
</dbReference>
<dbReference type="Gene3D" id="3.40.50.1390">
    <property type="entry name" value="Resolvase, N-terminal catalytic domain"/>
    <property type="match status" value="1"/>
</dbReference>
<evidence type="ECO:0000256" key="2">
    <source>
        <dbReference type="ARBA" id="ARBA00023172"/>
    </source>
</evidence>
<dbReference type="RefSeq" id="WP_125069106.1">
    <property type="nucleotide sequence ID" value="NZ_CP032548.1"/>
</dbReference>
<evidence type="ECO:0000256" key="1">
    <source>
        <dbReference type="ARBA" id="ARBA00023125"/>
    </source>
</evidence>
<accession>A0A3Q8RS56</accession>
<keyword evidence="1" id="KW-0238">DNA-binding</keyword>
<dbReference type="PANTHER" id="PTHR30461:SF2">
    <property type="entry name" value="SERINE RECOMBINASE PINE-RELATED"/>
    <property type="match status" value="1"/>
</dbReference>
<sequence>MKNYIAYYRVSSKHQGNSGLGLNAQKSTVKSYLSSDAELIAEYEEVETGRSNTRQQLQLAIEHCQRSNSILIIAKLDRLSRNVAFISKLMETNIEFVACDMPQATQFTLHIFAALAEQEAKFISERTISALTELKRKGVKLGNPQNLTNEARQKGTQTLIENALSNENNKRATFAIVKMRESENLSYRKIAKQLNDNGYKTSKNCEFTASQVLILYDRYLNHSQCREEILH</sequence>
<dbReference type="PANTHER" id="PTHR30461">
    <property type="entry name" value="DNA-INVERTASE FROM LAMBDOID PROPHAGE"/>
    <property type="match status" value="1"/>
</dbReference>
<proteinExistence type="predicted"/>
<dbReference type="InterPro" id="IPR006119">
    <property type="entry name" value="Resolv_N"/>
</dbReference>
<evidence type="ECO:0000313" key="4">
    <source>
        <dbReference type="EMBL" id="AZJ36951.1"/>
    </source>
</evidence>
<protein>
    <submittedName>
        <fullName evidence="4">Recombinase family protein</fullName>
    </submittedName>
</protein>
<dbReference type="KEGG" id="tsig:D6T69_15945"/>
<dbReference type="SUPFAM" id="SSF53041">
    <property type="entry name" value="Resolvase-like"/>
    <property type="match status" value="1"/>
</dbReference>
<keyword evidence="5" id="KW-1185">Reference proteome</keyword>
<dbReference type="GO" id="GO:0000150">
    <property type="term" value="F:DNA strand exchange activity"/>
    <property type="evidence" value="ECO:0007669"/>
    <property type="project" value="InterPro"/>
</dbReference>
<evidence type="ECO:0000259" key="3">
    <source>
        <dbReference type="SMART" id="SM00857"/>
    </source>
</evidence>
<gene>
    <name evidence="4" type="ORF">D6T69_15945</name>
</gene>
<dbReference type="SMART" id="SM00857">
    <property type="entry name" value="Resolvase"/>
    <property type="match status" value="1"/>
</dbReference>
<dbReference type="GO" id="GO:0003677">
    <property type="term" value="F:DNA binding"/>
    <property type="evidence" value="ECO:0007669"/>
    <property type="project" value="UniProtKB-KW"/>
</dbReference>